<accession>A0ABT3GE14</accession>
<dbReference type="Pfam" id="PF05721">
    <property type="entry name" value="PhyH"/>
    <property type="match status" value="1"/>
</dbReference>
<keyword evidence="3" id="KW-1185">Reference proteome</keyword>
<evidence type="ECO:0000313" key="3">
    <source>
        <dbReference type="Proteomes" id="UP001320876"/>
    </source>
</evidence>
<gene>
    <name evidence="2" type="ORF">OKA05_03205</name>
</gene>
<name>A0ABT3GE14_9BACT</name>
<sequence>MDLAHDGWTRLHASLEENLLESLRREAFAAGTAGTRCLLDLPPVQAAALAMKRRLIATGILPATAVAIQAIAFDKTPDTNWKVAWHQDLMFPFADKVSSPGYELPSCKSGVHYARPPLEVLEDLLAVRLHLDDCGESNGPRRISPGTHRLGNIPSSDAATSASTHGEVPCLALCGEALLMRPLLLHASSQATSPGHRRVLHLVYYSGQSLPERWHRSI</sequence>
<feature type="region of interest" description="Disordered" evidence="1">
    <location>
        <begin position="137"/>
        <end position="161"/>
    </location>
</feature>
<dbReference type="GO" id="GO:0051213">
    <property type="term" value="F:dioxygenase activity"/>
    <property type="evidence" value="ECO:0007669"/>
    <property type="project" value="UniProtKB-KW"/>
</dbReference>
<keyword evidence="2" id="KW-0223">Dioxygenase</keyword>
<organism evidence="2 3">
    <name type="scientific">Luteolibacter arcticus</name>
    <dbReference type="NCBI Taxonomy" id="1581411"/>
    <lineage>
        <taxon>Bacteria</taxon>
        <taxon>Pseudomonadati</taxon>
        <taxon>Verrucomicrobiota</taxon>
        <taxon>Verrucomicrobiia</taxon>
        <taxon>Verrucomicrobiales</taxon>
        <taxon>Verrucomicrobiaceae</taxon>
        <taxon>Luteolibacter</taxon>
    </lineage>
</organism>
<evidence type="ECO:0000313" key="2">
    <source>
        <dbReference type="EMBL" id="MCW1921545.1"/>
    </source>
</evidence>
<evidence type="ECO:0000256" key="1">
    <source>
        <dbReference type="SAM" id="MobiDB-lite"/>
    </source>
</evidence>
<dbReference type="SUPFAM" id="SSF51197">
    <property type="entry name" value="Clavaminate synthase-like"/>
    <property type="match status" value="1"/>
</dbReference>
<reference evidence="2 3" key="1">
    <citation type="submission" date="2022-10" db="EMBL/GenBank/DDBJ databases">
        <title>Luteolibacter arcticus strain CCTCC AB 2014275, whole genome shotgun sequencing project.</title>
        <authorList>
            <person name="Zhao G."/>
            <person name="Shen L."/>
        </authorList>
    </citation>
    <scope>NUCLEOTIDE SEQUENCE [LARGE SCALE GENOMIC DNA]</scope>
    <source>
        <strain evidence="2 3">CCTCC AB 2014275</strain>
    </source>
</reference>
<dbReference type="EMBL" id="JAPDDT010000001">
    <property type="protein sequence ID" value="MCW1921545.1"/>
    <property type="molecule type" value="Genomic_DNA"/>
</dbReference>
<dbReference type="Gene3D" id="2.60.120.620">
    <property type="entry name" value="q2cbj1_9rhob like domain"/>
    <property type="match status" value="1"/>
</dbReference>
<keyword evidence="2" id="KW-0560">Oxidoreductase</keyword>
<comment type="caution">
    <text evidence="2">The sequence shown here is derived from an EMBL/GenBank/DDBJ whole genome shotgun (WGS) entry which is preliminary data.</text>
</comment>
<proteinExistence type="predicted"/>
<dbReference type="Proteomes" id="UP001320876">
    <property type="component" value="Unassembled WGS sequence"/>
</dbReference>
<dbReference type="RefSeq" id="WP_264485654.1">
    <property type="nucleotide sequence ID" value="NZ_JAPDDT010000001.1"/>
</dbReference>
<protein>
    <submittedName>
        <fullName evidence="2">Phytanoyl-CoA dioxygenase family protein</fullName>
    </submittedName>
</protein>
<dbReference type="InterPro" id="IPR008775">
    <property type="entry name" value="Phytyl_CoA_dOase-like"/>
</dbReference>